<evidence type="ECO:0000313" key="3">
    <source>
        <dbReference type="Proteomes" id="UP000467240"/>
    </source>
</evidence>
<comment type="caution">
    <text evidence="2">The sequence shown here is derived from an EMBL/GenBank/DDBJ whole genome shotgun (WGS) entry which is preliminary data.</text>
</comment>
<reference evidence="2 3" key="1">
    <citation type="submission" date="2019-09" db="EMBL/GenBank/DDBJ databases">
        <title>Phylogeny of genus Pseudoclavibacter and closely related genus.</title>
        <authorList>
            <person name="Li Y."/>
        </authorList>
    </citation>
    <scope>NUCLEOTIDE SEQUENCE [LARGE SCALE GENOMIC DNA]</scope>
    <source>
        <strain evidence="2 3">DSM 23821</strain>
    </source>
</reference>
<accession>A0A7J5C4A7</accession>
<dbReference type="RefSeq" id="WP_158039053.1">
    <property type="nucleotide sequence ID" value="NZ_JACCFV010000001.1"/>
</dbReference>
<gene>
    <name evidence="2" type="ORF">F8O01_01365</name>
</gene>
<dbReference type="InterPro" id="IPR025272">
    <property type="entry name" value="SocA_Panacea"/>
</dbReference>
<evidence type="ECO:0000259" key="1">
    <source>
        <dbReference type="Pfam" id="PF13274"/>
    </source>
</evidence>
<dbReference type="Pfam" id="PF13274">
    <property type="entry name" value="SocA_Panacea"/>
    <property type="match status" value="1"/>
</dbReference>
<dbReference type="AlphaFoldDB" id="A0A7J5C4A7"/>
<dbReference type="EMBL" id="WBJZ01000001">
    <property type="protein sequence ID" value="KAB1662620.1"/>
    <property type="molecule type" value="Genomic_DNA"/>
</dbReference>
<proteinExistence type="predicted"/>
<evidence type="ECO:0000313" key="2">
    <source>
        <dbReference type="EMBL" id="KAB1662620.1"/>
    </source>
</evidence>
<dbReference type="OrthoDB" id="9799173at2"/>
<feature type="domain" description="Antitoxin SocA-like Panacea" evidence="1">
    <location>
        <begin position="22"/>
        <end position="109"/>
    </location>
</feature>
<name>A0A7J5C4A7_9MICO</name>
<sequence length="181" mass="19865">MTNAIKVADYLRTKSVYGEMHLQKLLYYSQAWSLAWTGKPLFSDEIEAWVMGPVVRQVWSAGKYSDYVVPDDGEDLTPAQQALIDAVYAFYGRDGGRALSVRTHGEDPWVEARGDTPANVQSTKPVSQSTMRRFFSRVAVEGGDMPVAPMIGAAPADERVVAAGARQAARWRGALDALALR</sequence>
<protein>
    <submittedName>
        <fullName evidence="2">DUF4065 domain-containing protein</fullName>
    </submittedName>
</protein>
<organism evidence="2 3">
    <name type="scientific">Pseudoclavibacter chungangensis</name>
    <dbReference type="NCBI Taxonomy" id="587635"/>
    <lineage>
        <taxon>Bacteria</taxon>
        <taxon>Bacillati</taxon>
        <taxon>Actinomycetota</taxon>
        <taxon>Actinomycetes</taxon>
        <taxon>Micrococcales</taxon>
        <taxon>Microbacteriaceae</taxon>
        <taxon>Pseudoclavibacter</taxon>
    </lineage>
</organism>
<dbReference type="Proteomes" id="UP000467240">
    <property type="component" value="Unassembled WGS sequence"/>
</dbReference>
<keyword evidence="3" id="KW-1185">Reference proteome</keyword>